<comment type="caution">
    <text evidence="2">The sequence shown here is derived from an EMBL/GenBank/DDBJ whole genome shotgun (WGS) entry which is preliminary data.</text>
</comment>
<protein>
    <submittedName>
        <fullName evidence="2">G6462 protein</fullName>
    </submittedName>
</protein>
<organism evidence="2 3">
    <name type="scientific">Coccomyxa viridis</name>
    <dbReference type="NCBI Taxonomy" id="1274662"/>
    <lineage>
        <taxon>Eukaryota</taxon>
        <taxon>Viridiplantae</taxon>
        <taxon>Chlorophyta</taxon>
        <taxon>core chlorophytes</taxon>
        <taxon>Trebouxiophyceae</taxon>
        <taxon>Trebouxiophyceae incertae sedis</taxon>
        <taxon>Coccomyxaceae</taxon>
        <taxon>Coccomyxa</taxon>
    </lineage>
</organism>
<proteinExistence type="predicted"/>
<keyword evidence="3" id="KW-1185">Reference proteome</keyword>
<dbReference type="Proteomes" id="UP001497392">
    <property type="component" value="Unassembled WGS sequence"/>
</dbReference>
<keyword evidence="1" id="KW-0732">Signal</keyword>
<evidence type="ECO:0000256" key="1">
    <source>
        <dbReference type="SAM" id="SignalP"/>
    </source>
</evidence>
<dbReference type="EMBL" id="CAXHTA020000009">
    <property type="protein sequence ID" value="CAL5223873.1"/>
    <property type="molecule type" value="Genomic_DNA"/>
</dbReference>
<evidence type="ECO:0000313" key="2">
    <source>
        <dbReference type="EMBL" id="CAL5223873.1"/>
    </source>
</evidence>
<accession>A0ABP1G0B9</accession>
<gene>
    <name evidence="2" type="primary">g6462</name>
    <name evidence="2" type="ORF">VP750_LOCUS5532</name>
</gene>
<sequence>MKRIKDSLLAAISLLTLSGALAADRQLLQALAPGPVGSAGLAPAPTAGPQKAADGVFVYEATSVTFINATSMVLSGLPNNTAYVQYPPRVEAGTIDTDVFFSTQMAEPTSNEWVGGPQALLQGTLNNTSTNVIVIMNAPVYDANSGNVTAIYQLFNSTASHLPSSGGVANSVLSTVASSSTGSSSPAVTTNVPAATEMANVTFFVDVANITQYTKQQASSNESSGGQKARVVVRGGGVGRVVYRATWPVYNYYNPYYYG</sequence>
<reference evidence="2 3" key="1">
    <citation type="submission" date="2024-06" db="EMBL/GenBank/DDBJ databases">
        <authorList>
            <person name="Kraege A."/>
            <person name="Thomma B."/>
        </authorList>
    </citation>
    <scope>NUCLEOTIDE SEQUENCE [LARGE SCALE GENOMIC DNA]</scope>
</reference>
<evidence type="ECO:0000313" key="3">
    <source>
        <dbReference type="Proteomes" id="UP001497392"/>
    </source>
</evidence>
<name>A0ABP1G0B9_9CHLO</name>
<feature type="signal peptide" evidence="1">
    <location>
        <begin position="1"/>
        <end position="22"/>
    </location>
</feature>
<feature type="chain" id="PRO_5045391655" evidence="1">
    <location>
        <begin position="23"/>
        <end position="259"/>
    </location>
</feature>